<dbReference type="Proteomes" id="UP000011532">
    <property type="component" value="Unassembled WGS sequence"/>
</dbReference>
<comment type="caution">
    <text evidence="2">The sequence shown here is derived from an EMBL/GenBank/DDBJ whole genome shotgun (WGS) entry which is preliminary data.</text>
</comment>
<proteinExistence type="predicted"/>
<gene>
    <name evidence="2" type="ORF">C498_00805</name>
</gene>
<organism evidence="2 3">
    <name type="scientific">Haloferax volcanii (strain ATCC 29605 / DSM 3757 / JCM 8879 / NBRC 14742 / NCIMB 2012 / VKM B-1768 / DS2)</name>
    <name type="common">Halobacterium volcanii</name>
    <dbReference type="NCBI Taxonomy" id="309800"/>
    <lineage>
        <taxon>Archaea</taxon>
        <taxon>Methanobacteriati</taxon>
        <taxon>Methanobacteriota</taxon>
        <taxon>Stenosarchaea group</taxon>
        <taxon>Halobacteria</taxon>
        <taxon>Halobacteriales</taxon>
        <taxon>Haloferacaceae</taxon>
        <taxon>Haloferax</taxon>
    </lineage>
</organism>
<reference evidence="2 3" key="2">
    <citation type="journal article" date="2014" name="PLoS Genet.">
        <title>Phylogenetically driven sequencing of extremely halophilic archaea reveals strategies for static and dynamic osmo-response.</title>
        <authorList>
            <person name="Becker E.A."/>
            <person name="Seitzer P.M."/>
            <person name="Tritt A."/>
            <person name="Larsen D."/>
            <person name="Krusor M."/>
            <person name="Yao A.I."/>
            <person name="Wu D."/>
            <person name="Madern D."/>
            <person name="Eisen J.A."/>
            <person name="Darling A.E."/>
            <person name="Facciotti M.T."/>
        </authorList>
    </citation>
    <scope>NUCLEOTIDE SEQUENCE [LARGE SCALE GENOMIC DNA]</scope>
    <source>
        <strain evidence="3">ATCC 29605 / DSM 3757 / JCM 8879 / NBRC 14742 / NCIMB 2012 / VKM B-1768 / DS2</strain>
    </source>
</reference>
<feature type="region of interest" description="Disordered" evidence="1">
    <location>
        <begin position="32"/>
        <end position="78"/>
    </location>
</feature>
<evidence type="ECO:0000313" key="2">
    <source>
        <dbReference type="EMBL" id="ELY37379.1"/>
    </source>
</evidence>
<sequence>MGASGTLAPEETEDENGSSLVAVSVLAVSFGPHLLSPPVRLERPHRALTPSDRTEPTPSATASDDARRRAAPADPTGV</sequence>
<dbReference type="EMBL" id="AOHU01000019">
    <property type="protein sequence ID" value="ELY37379.1"/>
    <property type="molecule type" value="Genomic_DNA"/>
</dbReference>
<evidence type="ECO:0000313" key="3">
    <source>
        <dbReference type="Proteomes" id="UP000011532"/>
    </source>
</evidence>
<reference evidence="3" key="1">
    <citation type="submission" date="2012-11" db="EMBL/GenBank/DDBJ databases">
        <authorList>
            <person name="Becker E.A."/>
            <person name="Seitzer P."/>
            <person name="Tritt A."/>
            <person name="Larsen D."/>
            <person name="Yao A."/>
            <person name="Wu D."/>
            <person name="Darling A."/>
            <person name="Eisen J.A."/>
            <person name="Facciotti M.T."/>
        </authorList>
    </citation>
    <scope>NUCLEOTIDE SEQUENCE [LARGE SCALE GENOMIC DNA]</scope>
    <source>
        <strain evidence="3">ATCC 29605 / DSM 3757 / JCM 8879 / NBRC 14742 / NCIMB 2012 / VKM B-1768 / DS2</strain>
    </source>
</reference>
<protein>
    <submittedName>
        <fullName evidence="2">Uncharacterized protein</fullName>
    </submittedName>
</protein>
<evidence type="ECO:0000256" key="1">
    <source>
        <dbReference type="SAM" id="MobiDB-lite"/>
    </source>
</evidence>
<name>A0A384KNQ1_HALVD</name>
<dbReference type="AlphaFoldDB" id="A0A384KNQ1"/>
<accession>A0A384KNQ1</accession>